<dbReference type="EMBL" id="JBIRWE010000007">
    <property type="protein sequence ID" value="MFI1965978.1"/>
    <property type="molecule type" value="Genomic_DNA"/>
</dbReference>
<protein>
    <recommendedName>
        <fullName evidence="4">PNPLA domain-containing protein</fullName>
    </recommendedName>
</protein>
<dbReference type="Proteomes" id="UP001611548">
    <property type="component" value="Unassembled WGS sequence"/>
</dbReference>
<sequence>MGEFREEQGRTGPAVGEQSAFHARGFGGMPGHIPRVGESIGHLACDLSGAHTSPLAPPESPRAFVAKCELFGHGCSPSPSCRYRVIPQQAGQPTAFSVTGVACHQENIPDPVRRNPPSKIIKDFSPWPGALLDGVLGGSVLNNPSIREEFTMNAEATAEDLMAGFSFHVSGEEFIADLWDGENLASGNPMTTSLCCTAQC</sequence>
<dbReference type="RefSeq" id="WP_240483550.1">
    <property type="nucleotide sequence ID" value="NZ_JBIRWE010000007.1"/>
</dbReference>
<evidence type="ECO:0000256" key="1">
    <source>
        <dbReference type="SAM" id="MobiDB-lite"/>
    </source>
</evidence>
<feature type="region of interest" description="Disordered" evidence="1">
    <location>
        <begin position="1"/>
        <end position="29"/>
    </location>
</feature>
<keyword evidence="3" id="KW-1185">Reference proteome</keyword>
<name>A0ABW7UTN6_9ACTN</name>
<reference evidence="2 3" key="1">
    <citation type="submission" date="2024-10" db="EMBL/GenBank/DDBJ databases">
        <title>The Natural Products Discovery Center: Release of the First 8490 Sequenced Strains for Exploring Actinobacteria Biosynthetic Diversity.</title>
        <authorList>
            <person name="Kalkreuter E."/>
            <person name="Kautsar S.A."/>
            <person name="Yang D."/>
            <person name="Bader C.D."/>
            <person name="Teijaro C.N."/>
            <person name="Fluegel L."/>
            <person name="Davis C.M."/>
            <person name="Simpson J.R."/>
            <person name="Lauterbach L."/>
            <person name="Steele A.D."/>
            <person name="Gui C."/>
            <person name="Meng S."/>
            <person name="Li G."/>
            <person name="Viehrig K."/>
            <person name="Ye F."/>
            <person name="Su P."/>
            <person name="Kiefer A.F."/>
            <person name="Nichols A."/>
            <person name="Cepeda A.J."/>
            <person name="Yan W."/>
            <person name="Fan B."/>
            <person name="Jiang Y."/>
            <person name="Adhikari A."/>
            <person name="Zheng C.-J."/>
            <person name="Schuster L."/>
            <person name="Cowan T.M."/>
            <person name="Smanski M.J."/>
            <person name="Chevrette M.G."/>
            <person name="De Carvalho L.P.S."/>
            <person name="Shen B."/>
        </authorList>
    </citation>
    <scope>NUCLEOTIDE SEQUENCE [LARGE SCALE GENOMIC DNA]</scope>
    <source>
        <strain evidence="2 3">NPDC020327</strain>
    </source>
</reference>
<evidence type="ECO:0008006" key="4">
    <source>
        <dbReference type="Google" id="ProtNLM"/>
    </source>
</evidence>
<accession>A0ABW7UTN6</accession>
<gene>
    <name evidence="2" type="ORF">ACH429_18025</name>
</gene>
<comment type="caution">
    <text evidence="2">The sequence shown here is derived from an EMBL/GenBank/DDBJ whole genome shotgun (WGS) entry which is preliminary data.</text>
</comment>
<evidence type="ECO:0000313" key="2">
    <source>
        <dbReference type="EMBL" id="MFI1965978.1"/>
    </source>
</evidence>
<organism evidence="2 3">
    <name type="scientific">Streptomyces pathocidini</name>
    <dbReference type="NCBI Taxonomy" id="1650571"/>
    <lineage>
        <taxon>Bacteria</taxon>
        <taxon>Bacillati</taxon>
        <taxon>Actinomycetota</taxon>
        <taxon>Actinomycetes</taxon>
        <taxon>Kitasatosporales</taxon>
        <taxon>Streptomycetaceae</taxon>
        <taxon>Streptomyces</taxon>
    </lineage>
</organism>
<evidence type="ECO:0000313" key="3">
    <source>
        <dbReference type="Proteomes" id="UP001611548"/>
    </source>
</evidence>
<proteinExistence type="predicted"/>